<feature type="region of interest" description="Disordered" evidence="4">
    <location>
        <begin position="188"/>
        <end position="209"/>
    </location>
</feature>
<feature type="compositionally biased region" description="Pro residues" evidence="4">
    <location>
        <begin position="791"/>
        <end position="800"/>
    </location>
</feature>
<keyword evidence="5" id="KW-0732">Signal</keyword>
<organism evidence="7 8">
    <name type="scientific">Mya arenaria</name>
    <name type="common">Soft-shell clam</name>
    <dbReference type="NCBI Taxonomy" id="6604"/>
    <lineage>
        <taxon>Eukaryota</taxon>
        <taxon>Metazoa</taxon>
        <taxon>Spiralia</taxon>
        <taxon>Lophotrochozoa</taxon>
        <taxon>Mollusca</taxon>
        <taxon>Bivalvia</taxon>
        <taxon>Autobranchia</taxon>
        <taxon>Heteroconchia</taxon>
        <taxon>Euheterodonta</taxon>
        <taxon>Imparidentia</taxon>
        <taxon>Neoheterodontei</taxon>
        <taxon>Myida</taxon>
        <taxon>Myoidea</taxon>
        <taxon>Myidae</taxon>
        <taxon>Mya</taxon>
    </lineage>
</organism>
<dbReference type="SMART" id="SM00038">
    <property type="entry name" value="COLFI"/>
    <property type="match status" value="1"/>
</dbReference>
<evidence type="ECO:0000256" key="1">
    <source>
        <dbReference type="ARBA" id="ARBA00004613"/>
    </source>
</evidence>
<protein>
    <submittedName>
        <fullName evidence="7">CRA1B-like protein</fullName>
    </submittedName>
</protein>
<reference evidence="7" key="1">
    <citation type="submission" date="2022-11" db="EMBL/GenBank/DDBJ databases">
        <title>Centuries of genome instability and evolution in soft-shell clam transmissible cancer (bioRxiv).</title>
        <authorList>
            <person name="Hart S.F.M."/>
            <person name="Yonemitsu M.A."/>
            <person name="Giersch R.M."/>
            <person name="Beal B.F."/>
            <person name="Arriagada G."/>
            <person name="Davis B.W."/>
            <person name="Ostrander E.A."/>
            <person name="Goff S.P."/>
            <person name="Metzger M.J."/>
        </authorList>
    </citation>
    <scope>NUCLEOTIDE SEQUENCE</scope>
    <source>
        <strain evidence="7">MELC-2E11</strain>
        <tissue evidence="7">Siphon/mantle</tissue>
    </source>
</reference>
<proteinExistence type="predicted"/>
<dbReference type="InterPro" id="IPR050149">
    <property type="entry name" value="Collagen_superfamily"/>
</dbReference>
<dbReference type="Gene3D" id="2.60.120.1000">
    <property type="match status" value="1"/>
</dbReference>
<dbReference type="Pfam" id="PF01410">
    <property type="entry name" value="COLFI"/>
    <property type="match status" value="2"/>
</dbReference>
<dbReference type="InterPro" id="IPR000885">
    <property type="entry name" value="Fib_collagen_C"/>
</dbReference>
<feature type="compositionally biased region" description="Basic and acidic residues" evidence="4">
    <location>
        <begin position="449"/>
        <end position="460"/>
    </location>
</feature>
<dbReference type="Proteomes" id="UP001164746">
    <property type="component" value="Chromosome 17"/>
</dbReference>
<feature type="chain" id="PRO_5045268593" evidence="5">
    <location>
        <begin position="31"/>
        <end position="1021"/>
    </location>
</feature>
<feature type="compositionally biased region" description="Low complexity" evidence="4">
    <location>
        <begin position="472"/>
        <end position="487"/>
    </location>
</feature>
<feature type="region of interest" description="Disordered" evidence="4">
    <location>
        <begin position="690"/>
        <end position="715"/>
    </location>
</feature>
<name>A0ABY7GCP5_MYAAR</name>
<dbReference type="Gene3D" id="3.30.750.130">
    <property type="match status" value="1"/>
</dbReference>
<dbReference type="EMBL" id="CP111028">
    <property type="protein sequence ID" value="WAR30861.1"/>
    <property type="molecule type" value="Genomic_DNA"/>
</dbReference>
<evidence type="ECO:0000259" key="6">
    <source>
        <dbReference type="PROSITE" id="PS51461"/>
    </source>
</evidence>
<dbReference type="PANTHER" id="PTHR24023">
    <property type="entry name" value="COLLAGEN ALPHA"/>
    <property type="match status" value="1"/>
</dbReference>
<evidence type="ECO:0000256" key="4">
    <source>
        <dbReference type="SAM" id="MobiDB-lite"/>
    </source>
</evidence>
<keyword evidence="8" id="KW-1185">Reference proteome</keyword>
<evidence type="ECO:0000256" key="5">
    <source>
        <dbReference type="SAM" id="SignalP"/>
    </source>
</evidence>
<feature type="domain" description="Fibrillar collagen NC1" evidence="6">
    <location>
        <begin position="844"/>
        <end position="1021"/>
    </location>
</feature>
<feature type="region of interest" description="Disordered" evidence="4">
    <location>
        <begin position="761"/>
        <end position="810"/>
    </location>
</feature>
<comment type="subcellular location">
    <subcellularLocation>
        <location evidence="1">Secreted</location>
    </subcellularLocation>
</comment>
<feature type="compositionally biased region" description="Basic residues" evidence="4">
    <location>
        <begin position="365"/>
        <end position="374"/>
    </location>
</feature>
<dbReference type="InterPro" id="IPR008160">
    <property type="entry name" value="Collagen"/>
</dbReference>
<evidence type="ECO:0000313" key="8">
    <source>
        <dbReference type="Proteomes" id="UP001164746"/>
    </source>
</evidence>
<feature type="region of interest" description="Disordered" evidence="4">
    <location>
        <begin position="289"/>
        <end position="658"/>
    </location>
</feature>
<dbReference type="PANTHER" id="PTHR24023:SF1082">
    <property type="entry name" value="COLLAGEN TRIPLE HELIX REPEAT"/>
    <property type="match status" value="1"/>
</dbReference>
<feature type="compositionally biased region" description="Basic and acidic residues" evidence="4">
    <location>
        <begin position="764"/>
        <end position="784"/>
    </location>
</feature>
<accession>A0ABY7GCP5</accession>
<dbReference type="Pfam" id="PF01391">
    <property type="entry name" value="Collagen"/>
    <property type="match status" value="3"/>
</dbReference>
<gene>
    <name evidence="7" type="ORF">MAR_033403</name>
</gene>
<feature type="signal peptide" evidence="5">
    <location>
        <begin position="1"/>
        <end position="30"/>
    </location>
</feature>
<evidence type="ECO:0000256" key="2">
    <source>
        <dbReference type="ARBA" id="ARBA00022525"/>
    </source>
</evidence>
<feature type="compositionally biased region" description="Low complexity" evidence="4">
    <location>
        <begin position="389"/>
        <end position="433"/>
    </location>
</feature>
<keyword evidence="3" id="KW-0176">Collagen</keyword>
<feature type="compositionally biased region" description="Low complexity" evidence="4">
    <location>
        <begin position="602"/>
        <end position="614"/>
    </location>
</feature>
<feature type="compositionally biased region" description="Basic and acidic residues" evidence="4">
    <location>
        <begin position="518"/>
        <end position="530"/>
    </location>
</feature>
<evidence type="ECO:0000313" key="7">
    <source>
        <dbReference type="EMBL" id="WAR30861.1"/>
    </source>
</evidence>
<keyword evidence="2" id="KW-0964">Secreted</keyword>
<evidence type="ECO:0000256" key="3">
    <source>
        <dbReference type="ARBA" id="ARBA00023119"/>
    </source>
</evidence>
<dbReference type="PROSITE" id="PS51461">
    <property type="entry name" value="NC1_FIB"/>
    <property type="match status" value="1"/>
</dbReference>
<sequence>MGVHGRTIAMGHFVWCLLVAVTVIINNADSANVVLPTGSIDFMDSWVKGEKDVSRRPVFTTGMCPNRQGSGADGAYDGVVQDLIYVPSDIGAYEHTTRYCPDCDYEFPVYNDQGELVGGWEDGDDYASAYEEGEMEGFQGRDGIDGNNGLPGPPGNVLVIPMNTDGKNQNQREAFQLLLKQHMQSMRGASGPQGMTGLHGQAGRSGRDGERGTIGAIGDKAAILEFQACQASREIGVTWALRGRWDRQGTMDPRDFVVSWAPEVDQDLSEYRVVLDPQALQDRPDLQGQLAHQDHQEPSDQPESPGLRGDVGVRGLQGEKGFQGDRGQIGESGPPGPNGEMGRIGPAGLTGYPGPPGLKGDMGGRGRRGKRGRAGKTGAPGNIGDRGEPGPQGQQGERGNQGIPGPIGPKGEIGAAGPPGPEGEQGIAGQPGMQGPPGPLGPMGLPGKDGLRGSPGERGEPGPAGEPGPPGDRGAPGVQGTIGIPGEMGPPGPPGPVGFTGDRGYPGPPVYQETLADQDLKDHEASKDLQDQSELPGDIGPPGDRGPKGDYGPQGSEGSRGLPGLQGNVGLQGSPGDSGPKGERGDPGIMGAPGSPGPQGPAGPTGAAGLMGMPGNPGSEGRQGPKGDPGTPGDRGAPGTDGVDALEEHQERRGVRVSKVTLDREARPVSMGLRDTQAKLVCPETQVKRVPMENKDHRACPESKDPLGKRDPREIEDMPDQLDREGHRDLPERPAHQGHQDLRENQGLLVTMAVLAPPVFQETSDQRESQVCQDHPDPRGHDGPEGLTGPSGPPGPPGPPGSATSYPTDLLGQDNLLVSGRRKRSIQQNHPDVSLKEGVHMFVDKMWNHIIRVSNVVDELKYPPGTRESPAASCLDIKKSYDGYQDGMYWIDPNQGGIGDAIEADLRSMSSSEEPLWFSEMDGGFETVVFNCDGTVAWYDVERQTTSDAVHLLGLNEHLFETEQLDGVTVLQDGCKDKTSGQTVFQLRTKASRLPVVDVLPRYMGNSRQRFGFTVGPVCFL</sequence>